<protein>
    <recommendedName>
        <fullName evidence="2">Putative gluconeogenesis factor</fullName>
    </recommendedName>
</protein>
<dbReference type="EMBL" id="JRNE01000088">
    <property type="protein sequence ID" value="KGF14894.1"/>
    <property type="molecule type" value="Genomic_DNA"/>
</dbReference>
<reference evidence="3 4" key="1">
    <citation type="submission" date="2014-07" db="EMBL/GenBank/DDBJ databases">
        <authorList>
            <person name="McCorrison J."/>
            <person name="Sanka R."/>
            <person name="Torralba M."/>
            <person name="Gillis M."/>
            <person name="Haft D.H."/>
            <person name="Methe B."/>
            <person name="Sutton G."/>
            <person name="Nelson K.E."/>
        </authorList>
    </citation>
    <scope>NUCLEOTIDE SEQUENCE [LARGE SCALE GENOMIC DNA]</scope>
    <source>
        <strain evidence="3 4">DNF00450</strain>
    </source>
</reference>
<keyword evidence="1 2" id="KW-0963">Cytoplasm</keyword>
<comment type="similarity">
    <text evidence="2">Belongs to the gluconeogenesis factor family.</text>
</comment>
<gene>
    <name evidence="3" type="ORF">HMPREF1650_13145</name>
</gene>
<dbReference type="HAMAP" id="MF_00973">
    <property type="entry name" value="Gluconeogen_factor"/>
    <property type="match status" value="1"/>
</dbReference>
<dbReference type="NCBIfam" id="TIGR01826">
    <property type="entry name" value="CofD_related"/>
    <property type="match status" value="1"/>
</dbReference>
<dbReference type="PANTHER" id="PTHR30135:SF3">
    <property type="entry name" value="GLUCONEOGENESIS FACTOR-RELATED"/>
    <property type="match status" value="1"/>
</dbReference>
<name>A0A096A238_9CORY</name>
<dbReference type="AlphaFoldDB" id="A0A096A238"/>
<evidence type="ECO:0000256" key="1">
    <source>
        <dbReference type="ARBA" id="ARBA00022490"/>
    </source>
</evidence>
<evidence type="ECO:0000313" key="4">
    <source>
        <dbReference type="Proteomes" id="UP000029548"/>
    </source>
</evidence>
<dbReference type="GO" id="GO:0005737">
    <property type="term" value="C:cytoplasm"/>
    <property type="evidence" value="ECO:0007669"/>
    <property type="project" value="UniProtKB-SubCell"/>
</dbReference>
<comment type="function">
    <text evidence="2">Required for morphogenesis under gluconeogenic growth conditions.</text>
</comment>
<dbReference type="Pfam" id="PF01933">
    <property type="entry name" value="CofD"/>
    <property type="match status" value="1"/>
</dbReference>
<evidence type="ECO:0000256" key="2">
    <source>
        <dbReference type="HAMAP-Rule" id="MF_00973"/>
    </source>
</evidence>
<dbReference type="SUPFAM" id="SSF142338">
    <property type="entry name" value="CofD-like"/>
    <property type="match status" value="1"/>
</dbReference>
<dbReference type="eggNOG" id="COG0391">
    <property type="taxonomic scope" value="Bacteria"/>
</dbReference>
<dbReference type="InterPro" id="IPR010119">
    <property type="entry name" value="Gluconeogen_factor"/>
</dbReference>
<dbReference type="Gene3D" id="3.40.50.10680">
    <property type="entry name" value="CofD-like domains"/>
    <property type="match status" value="1"/>
</dbReference>
<sequence length="317" mass="33441">MTAITSLGGGHGLFATLRAVRRIAEDVTAVVTVADDGGSSGRLRRELGQIPPGDLRMALAALSAEDERGKLWEEVLQHRFGGTGALAGHAVGNLIIAGLTSVLGSEVAALDEVGSLLGIYGRVLPMSPLPLDIEAEVVGLEDDARVVRPVRGQVAVATTPGQVRRIRLIPEQPPATPDAVEAILAADMVTLGPGSWFTSVLPHLQVPELVQALRDTTAHRVVVLNLSSEPGETAGFSSERHLHMLAQHAPDLTLDTILVDESTMSGPSERGYLERAAATLSAQVVYADVRELDDDGGWTERHDPVKVASALGELLAR</sequence>
<comment type="caution">
    <text evidence="3">The sequence shown here is derived from an EMBL/GenBank/DDBJ whole genome shotgun (WGS) entry which is preliminary data.</text>
</comment>
<dbReference type="Proteomes" id="UP000029548">
    <property type="component" value="Unassembled WGS sequence"/>
</dbReference>
<dbReference type="InterPro" id="IPR038136">
    <property type="entry name" value="CofD-like_dom_sf"/>
</dbReference>
<dbReference type="GO" id="GO:0043743">
    <property type="term" value="F:LPPG:FO 2-phospho-L-lactate transferase activity"/>
    <property type="evidence" value="ECO:0007669"/>
    <property type="project" value="InterPro"/>
</dbReference>
<dbReference type="GO" id="GO:0008360">
    <property type="term" value="P:regulation of cell shape"/>
    <property type="evidence" value="ECO:0007669"/>
    <property type="project" value="UniProtKB-UniRule"/>
</dbReference>
<dbReference type="InterPro" id="IPR002882">
    <property type="entry name" value="CofD"/>
</dbReference>
<organism evidence="3 4">
    <name type="scientific">Corynebacterium freneyi DNF00450</name>
    <dbReference type="NCBI Taxonomy" id="1287475"/>
    <lineage>
        <taxon>Bacteria</taxon>
        <taxon>Bacillati</taxon>
        <taxon>Actinomycetota</taxon>
        <taxon>Actinomycetes</taxon>
        <taxon>Mycobacteriales</taxon>
        <taxon>Corynebacteriaceae</taxon>
        <taxon>Corynebacterium</taxon>
    </lineage>
</organism>
<evidence type="ECO:0000313" key="3">
    <source>
        <dbReference type="EMBL" id="KGF14894.1"/>
    </source>
</evidence>
<dbReference type="CDD" id="cd07187">
    <property type="entry name" value="YvcK_like"/>
    <property type="match status" value="1"/>
</dbReference>
<dbReference type="PANTHER" id="PTHR30135">
    <property type="entry name" value="UNCHARACTERIZED PROTEIN YVCK-RELATED"/>
    <property type="match status" value="1"/>
</dbReference>
<accession>A0A096A238</accession>
<comment type="subcellular location">
    <subcellularLocation>
        <location evidence="2">Cytoplasm</location>
    </subcellularLocation>
</comment>
<proteinExistence type="inferred from homology"/>
<dbReference type="RefSeq" id="WP_035124030.1">
    <property type="nucleotide sequence ID" value="NZ_JRNE01000088.1"/>
</dbReference>